<protein>
    <recommendedName>
        <fullName evidence="1">Aminoglycoside phosphotransferase domain-containing protein</fullName>
    </recommendedName>
</protein>
<dbReference type="SUPFAM" id="SSF56112">
    <property type="entry name" value="Protein kinase-like (PK-like)"/>
    <property type="match status" value="1"/>
</dbReference>
<reference evidence="2 3" key="1">
    <citation type="submission" date="2018-12" db="EMBL/GenBank/DDBJ databases">
        <title>Draft genome sequence of Xylaria grammica IHI A82.</title>
        <authorList>
            <person name="Buettner E."/>
            <person name="Kellner H."/>
        </authorList>
    </citation>
    <scope>NUCLEOTIDE SEQUENCE [LARGE SCALE GENOMIC DNA]</scope>
    <source>
        <strain evidence="2 3">IHI A82</strain>
    </source>
</reference>
<gene>
    <name evidence="2" type="ORF">EKO27_g7435</name>
</gene>
<dbReference type="PANTHER" id="PTHR21310:SF15">
    <property type="entry name" value="AMINOGLYCOSIDE PHOSPHOTRANSFERASE DOMAIN-CONTAINING PROTEIN"/>
    <property type="match status" value="1"/>
</dbReference>
<dbReference type="InterPro" id="IPR011009">
    <property type="entry name" value="Kinase-like_dom_sf"/>
</dbReference>
<name>A0A439CZX0_9PEZI</name>
<keyword evidence="3" id="KW-1185">Reference proteome</keyword>
<dbReference type="STRING" id="363999.A0A439CZX0"/>
<dbReference type="InterPro" id="IPR051678">
    <property type="entry name" value="AGP_Transferase"/>
</dbReference>
<dbReference type="Gene3D" id="3.90.1200.10">
    <property type="match status" value="1"/>
</dbReference>
<dbReference type="PANTHER" id="PTHR21310">
    <property type="entry name" value="AMINOGLYCOSIDE PHOSPHOTRANSFERASE-RELATED-RELATED"/>
    <property type="match status" value="1"/>
</dbReference>
<accession>A0A439CZX0</accession>
<comment type="caution">
    <text evidence="2">The sequence shown here is derived from an EMBL/GenBank/DDBJ whole genome shotgun (WGS) entry which is preliminary data.</text>
</comment>
<dbReference type="Proteomes" id="UP000286045">
    <property type="component" value="Unassembled WGS sequence"/>
</dbReference>
<dbReference type="EMBL" id="RYZI01000244">
    <property type="protein sequence ID" value="RWA07666.1"/>
    <property type="molecule type" value="Genomic_DNA"/>
</dbReference>
<evidence type="ECO:0000259" key="1">
    <source>
        <dbReference type="Pfam" id="PF01636"/>
    </source>
</evidence>
<feature type="domain" description="Aminoglycoside phosphotransferase" evidence="1">
    <location>
        <begin position="107"/>
        <end position="312"/>
    </location>
</feature>
<organism evidence="2 3">
    <name type="scientific">Xylaria grammica</name>
    <dbReference type="NCBI Taxonomy" id="363999"/>
    <lineage>
        <taxon>Eukaryota</taxon>
        <taxon>Fungi</taxon>
        <taxon>Dikarya</taxon>
        <taxon>Ascomycota</taxon>
        <taxon>Pezizomycotina</taxon>
        <taxon>Sordariomycetes</taxon>
        <taxon>Xylariomycetidae</taxon>
        <taxon>Xylariales</taxon>
        <taxon>Xylariaceae</taxon>
        <taxon>Xylaria</taxon>
    </lineage>
</organism>
<sequence length="459" mass="51154">MATSRQEGGMDHADADSGVPTYDDDDYLLLPFGADSLRSWATSIRNTLISNGDIATYNANPVPVVCTGVLASMPGSYNIVFPLQFNDGVRWALKVPQAAGLTGFSNPAARSMATEVLTLYILRQQTTIPVPRVHHFYASMNGSLKYPYILTDFIEGIPLDELWFNSKIPDDELLSFRTRVLQDLAKAMVQLDRFRSRRGGAPKFNSQDQLYSVGALRTVDIAASEDTPVWCNVGPFTHATSYILALFDRQESPTQPFEAGIRKLLMLFVLWLSELDDYDSQDFVLTHPDLDLQNILVTKEGNITGIIDWEGVAVVPACLGNLCYPPFLTYDWCSAVRDSNPGESQENAAKGSQELQHLRAVYLDIIEGLYRSMGTQCPATTRRSIVIKNLKLAADDPFFTRPVVERVFRTMKQDVGKPLAVDGWELNLREVARNLAEDAIDTRTINVLKDGFLHVFNSL</sequence>
<dbReference type="AlphaFoldDB" id="A0A439CZX0"/>
<proteinExistence type="predicted"/>
<evidence type="ECO:0000313" key="3">
    <source>
        <dbReference type="Proteomes" id="UP000286045"/>
    </source>
</evidence>
<dbReference type="InterPro" id="IPR002575">
    <property type="entry name" value="Aminoglycoside_PTrfase"/>
</dbReference>
<evidence type="ECO:0000313" key="2">
    <source>
        <dbReference type="EMBL" id="RWA07666.1"/>
    </source>
</evidence>
<dbReference type="Pfam" id="PF01636">
    <property type="entry name" value="APH"/>
    <property type="match status" value="1"/>
</dbReference>